<dbReference type="PROSITE" id="PS50943">
    <property type="entry name" value="HTH_CROC1"/>
    <property type="match status" value="1"/>
</dbReference>
<dbReference type="SMART" id="SM00530">
    <property type="entry name" value="HTH_XRE"/>
    <property type="match status" value="1"/>
</dbReference>
<proteinExistence type="predicted"/>
<evidence type="ECO:0000313" key="2">
    <source>
        <dbReference type="EMBL" id="RAS34625.1"/>
    </source>
</evidence>
<dbReference type="SUPFAM" id="SSF47413">
    <property type="entry name" value="lambda repressor-like DNA-binding domains"/>
    <property type="match status" value="1"/>
</dbReference>
<sequence>MKPPNPSKNAPPHDLGVLLRHWRDMRGISQLDLSFNAGVSQRHISFIESGRSVPSRQMLMDIAQTLDIPLRERNTLLLAAGYAPMYADSAWNAQEMHGVTKALDRMLRQHEPFPAIVMDRYWNVLMTNEAAPRFFNCFIDMAARKGQRNMLHLIFDPDGMRPFVSDWTAVADSLIQRVYRESVGRVIDDKTRELLAALRAYPEVEAKPQPGDALKTDSASASMPVIPMGFIKNGRVMKYFSMVTSVGTPQTIAAQELRIECMFPADDETETLHLQMLDTNVKAKAPT</sequence>
<dbReference type="OrthoDB" id="2959414at2"/>
<feature type="domain" description="HTH cro/C1-type" evidence="1">
    <location>
        <begin position="19"/>
        <end position="73"/>
    </location>
</feature>
<dbReference type="InterPro" id="IPR010982">
    <property type="entry name" value="Lambda_DNA-bd_dom_sf"/>
</dbReference>
<dbReference type="Pfam" id="PF01381">
    <property type="entry name" value="HTH_3"/>
    <property type="match status" value="1"/>
</dbReference>
<gene>
    <name evidence="2" type="ORF">BX591_106306</name>
</gene>
<name>A0A329CUY3_9BURK</name>
<evidence type="ECO:0000313" key="3">
    <source>
        <dbReference type="Proteomes" id="UP000248918"/>
    </source>
</evidence>
<organism evidence="2 3">
    <name type="scientific">Paraburkholderia bryophila</name>
    <dbReference type="NCBI Taxonomy" id="420952"/>
    <lineage>
        <taxon>Bacteria</taxon>
        <taxon>Pseudomonadati</taxon>
        <taxon>Pseudomonadota</taxon>
        <taxon>Betaproteobacteria</taxon>
        <taxon>Burkholderiales</taxon>
        <taxon>Burkholderiaceae</taxon>
        <taxon>Paraburkholderia</taxon>
    </lineage>
</organism>
<protein>
    <submittedName>
        <fullName evidence="2">Xre family transcriptional regulator</fullName>
    </submittedName>
</protein>
<dbReference type="Gene3D" id="1.10.260.40">
    <property type="entry name" value="lambda repressor-like DNA-binding domains"/>
    <property type="match status" value="1"/>
</dbReference>
<dbReference type="PANTHER" id="PTHR35010">
    <property type="entry name" value="BLL4672 PROTEIN-RELATED"/>
    <property type="match status" value="1"/>
</dbReference>
<dbReference type="Gene3D" id="3.30.450.180">
    <property type="match status" value="1"/>
</dbReference>
<dbReference type="PANTHER" id="PTHR35010:SF4">
    <property type="entry name" value="BLL5781 PROTEIN"/>
    <property type="match status" value="1"/>
</dbReference>
<dbReference type="CDD" id="cd00093">
    <property type="entry name" value="HTH_XRE"/>
    <property type="match status" value="1"/>
</dbReference>
<dbReference type="Proteomes" id="UP000248918">
    <property type="component" value="Unassembled WGS sequence"/>
</dbReference>
<dbReference type="RefSeq" id="WP_111931936.1">
    <property type="nucleotide sequence ID" value="NZ_CADFFP010000010.1"/>
</dbReference>
<comment type="caution">
    <text evidence="2">The sequence shown here is derived from an EMBL/GenBank/DDBJ whole genome shotgun (WGS) entry which is preliminary data.</text>
</comment>
<dbReference type="InterPro" id="IPR001387">
    <property type="entry name" value="Cro/C1-type_HTH"/>
</dbReference>
<dbReference type="AlphaFoldDB" id="A0A329CUY3"/>
<dbReference type="Pfam" id="PF17765">
    <property type="entry name" value="MLTR_LBD"/>
    <property type="match status" value="1"/>
</dbReference>
<dbReference type="InterPro" id="IPR041413">
    <property type="entry name" value="MLTR_LBD"/>
</dbReference>
<accession>A0A329CUY3</accession>
<dbReference type="GO" id="GO:0003677">
    <property type="term" value="F:DNA binding"/>
    <property type="evidence" value="ECO:0007669"/>
    <property type="project" value="InterPro"/>
</dbReference>
<evidence type="ECO:0000259" key="1">
    <source>
        <dbReference type="PROSITE" id="PS50943"/>
    </source>
</evidence>
<dbReference type="EMBL" id="QLTK01000006">
    <property type="protein sequence ID" value="RAS34625.1"/>
    <property type="molecule type" value="Genomic_DNA"/>
</dbReference>
<reference evidence="2 3" key="1">
    <citation type="submission" date="2018-06" db="EMBL/GenBank/DDBJ databases">
        <title>Genomic Encyclopedia of Type Strains, Phase III (KMG-III): the genomes of soil and plant-associated and newly described type strains.</title>
        <authorList>
            <person name="Whitman W."/>
        </authorList>
    </citation>
    <scope>NUCLEOTIDE SEQUENCE [LARGE SCALE GENOMIC DNA]</scope>
    <source>
        <strain evidence="2 3">LMG 23644</strain>
    </source>
</reference>